<protein>
    <submittedName>
        <fullName evidence="1">Uncharacterized protein</fullName>
    </submittedName>
</protein>
<evidence type="ECO:0000313" key="1">
    <source>
        <dbReference type="EMBL" id="KAF4707614.1"/>
    </source>
</evidence>
<gene>
    <name evidence="1" type="ORF">FOZ63_025711</name>
</gene>
<dbReference type="AlphaFoldDB" id="A0A7J6QG97"/>
<evidence type="ECO:0000313" key="2">
    <source>
        <dbReference type="Proteomes" id="UP000553632"/>
    </source>
</evidence>
<dbReference type="EMBL" id="JABANO010033018">
    <property type="protein sequence ID" value="KAF4707614.1"/>
    <property type="molecule type" value="Genomic_DNA"/>
</dbReference>
<dbReference type="Proteomes" id="UP000553632">
    <property type="component" value="Unassembled WGS sequence"/>
</dbReference>
<sequence>MLITKLLQSIVFGAALSFPLKFYCHFYEYLQAVCLQTKTRKGLLAISLHEVYARSDRPHEPVYESATWRISARHRIREGVWSLPTDISLPWPIDRSNVRYTKVDSIDGEAGYYDVNFTMNSAPRRFAKLIPVWPNELSQDGQGQPQRFVFTAGPPFPVECVVTAMGGRSSTRKYMSAVVGTSDGELSFIDVGDPCAERKTLEALDRIHGYFYTAKAFIFLLPTPLRQYGIMFRYSGETHILFRRDEVELRGHHMLPPRSAQLGYPGILPTAATFRPIAV</sequence>
<reference evidence="1 2" key="1">
    <citation type="submission" date="2020-04" db="EMBL/GenBank/DDBJ databases">
        <title>Perkinsus olseni comparative genomics.</title>
        <authorList>
            <person name="Bogema D.R."/>
        </authorList>
    </citation>
    <scope>NUCLEOTIDE SEQUENCE [LARGE SCALE GENOMIC DNA]</scope>
    <source>
        <strain evidence="1 2">ATCC PRA-207</strain>
    </source>
</reference>
<organism evidence="1 2">
    <name type="scientific">Perkinsus olseni</name>
    <name type="common">Perkinsus atlanticus</name>
    <dbReference type="NCBI Taxonomy" id="32597"/>
    <lineage>
        <taxon>Eukaryota</taxon>
        <taxon>Sar</taxon>
        <taxon>Alveolata</taxon>
        <taxon>Perkinsozoa</taxon>
        <taxon>Perkinsea</taxon>
        <taxon>Perkinsida</taxon>
        <taxon>Perkinsidae</taxon>
        <taxon>Perkinsus</taxon>
    </lineage>
</organism>
<name>A0A7J6QG97_PEROL</name>
<keyword evidence="2" id="KW-1185">Reference proteome</keyword>
<accession>A0A7J6QG97</accession>
<comment type="caution">
    <text evidence="1">The sequence shown here is derived from an EMBL/GenBank/DDBJ whole genome shotgun (WGS) entry which is preliminary data.</text>
</comment>
<proteinExistence type="predicted"/>